<organism evidence="2 3">
    <name type="scientific">Pseudomonas synxantha</name>
    <dbReference type="NCBI Taxonomy" id="47883"/>
    <lineage>
        <taxon>Bacteria</taxon>
        <taxon>Pseudomonadati</taxon>
        <taxon>Pseudomonadota</taxon>
        <taxon>Gammaproteobacteria</taxon>
        <taxon>Pseudomonadales</taxon>
        <taxon>Pseudomonadaceae</taxon>
        <taxon>Pseudomonas</taxon>
    </lineage>
</organism>
<dbReference type="EMBL" id="LR590482">
    <property type="protein sequence ID" value="VTQ95763.1"/>
    <property type="molecule type" value="Genomic_DNA"/>
</dbReference>
<reference evidence="2 3" key="1">
    <citation type="submission" date="2019-05" db="EMBL/GenBank/DDBJ databases">
        <authorList>
            <consortium name="Pathogen Informatics"/>
        </authorList>
    </citation>
    <scope>NUCLEOTIDE SEQUENCE [LARGE SCALE GENOMIC DNA]</scope>
    <source>
        <strain evidence="2 3">NCTC10696</strain>
    </source>
</reference>
<dbReference type="RefSeq" id="WP_057024644.1">
    <property type="nucleotide sequence ID" value="NZ_JYLJ01000014.1"/>
</dbReference>
<accession>A0AAX3I4U3</accession>
<feature type="signal peptide" evidence="1">
    <location>
        <begin position="1"/>
        <end position="20"/>
    </location>
</feature>
<evidence type="ECO:0000313" key="3">
    <source>
        <dbReference type="Proteomes" id="UP000306562"/>
    </source>
</evidence>
<gene>
    <name evidence="2" type="ORF">NCTC10696_01718</name>
</gene>
<dbReference type="Proteomes" id="UP000306562">
    <property type="component" value="Chromosome"/>
</dbReference>
<protein>
    <recommendedName>
        <fullName evidence="4">Lysozyme inhibitor LprI N-terminal domain-containing protein</fullName>
    </recommendedName>
</protein>
<feature type="chain" id="PRO_5043388039" description="Lysozyme inhibitor LprI N-terminal domain-containing protein" evidence="1">
    <location>
        <begin position="21"/>
        <end position="126"/>
    </location>
</feature>
<dbReference type="AlphaFoldDB" id="A0AAX3I4U3"/>
<evidence type="ECO:0000313" key="2">
    <source>
        <dbReference type="EMBL" id="VTQ95763.1"/>
    </source>
</evidence>
<evidence type="ECO:0000256" key="1">
    <source>
        <dbReference type="SAM" id="SignalP"/>
    </source>
</evidence>
<sequence>MYIRTVILALGMTASIGLSAADEVDAKVESLMASIDEACQGYAEVLTGVKWDLIADTARKKGAVVTGSHRQALYDMQFDQCMIVRKIQMLEIFKASTSEGEWAKAGGDQTLVDLRSKLSRTIGMGI</sequence>
<name>A0AAX3I4U3_9PSED</name>
<evidence type="ECO:0008006" key="4">
    <source>
        <dbReference type="Google" id="ProtNLM"/>
    </source>
</evidence>
<proteinExistence type="predicted"/>
<keyword evidence="1" id="KW-0732">Signal</keyword>